<keyword evidence="2" id="KW-1185">Reference proteome</keyword>
<dbReference type="InterPro" id="IPR044204">
    <property type="entry name" value="IWS1/2"/>
</dbReference>
<reference evidence="1 2" key="1">
    <citation type="submission" date="2024-01" db="EMBL/GenBank/DDBJ databases">
        <title>Genome assemblies of Stephania.</title>
        <authorList>
            <person name="Yang L."/>
        </authorList>
    </citation>
    <scope>NUCLEOTIDE SEQUENCE [LARGE SCALE GENOMIC DNA]</scope>
    <source>
        <strain evidence="1">JXDWG</strain>
        <tissue evidence="1">Leaf</tissue>
    </source>
</reference>
<organism evidence="1 2">
    <name type="scientific">Stephania cephalantha</name>
    <dbReference type="NCBI Taxonomy" id="152367"/>
    <lineage>
        <taxon>Eukaryota</taxon>
        <taxon>Viridiplantae</taxon>
        <taxon>Streptophyta</taxon>
        <taxon>Embryophyta</taxon>
        <taxon>Tracheophyta</taxon>
        <taxon>Spermatophyta</taxon>
        <taxon>Magnoliopsida</taxon>
        <taxon>Ranunculales</taxon>
        <taxon>Menispermaceae</taxon>
        <taxon>Menispermoideae</taxon>
        <taxon>Cissampelideae</taxon>
        <taxon>Stephania</taxon>
    </lineage>
</organism>
<accession>A0AAP0F4W2</accession>
<dbReference type="PANTHER" id="PTHR47350">
    <property type="entry name" value="PROTEIN IWS1 HOMOLOG 1"/>
    <property type="match status" value="1"/>
</dbReference>
<comment type="caution">
    <text evidence="1">The sequence shown here is derived from an EMBL/GenBank/DDBJ whole genome shotgun (WGS) entry which is preliminary data.</text>
</comment>
<protein>
    <submittedName>
        <fullName evidence="1">Uncharacterized protein</fullName>
    </submittedName>
</protein>
<dbReference type="AlphaFoldDB" id="A0AAP0F4W2"/>
<dbReference type="GO" id="GO:0032784">
    <property type="term" value="P:regulation of DNA-templated transcription elongation"/>
    <property type="evidence" value="ECO:0007669"/>
    <property type="project" value="InterPro"/>
</dbReference>
<sequence>MRLTSRQKLNWPSDLRMKSLKLVDHRSIQLYPGGEPLGAFIHRIGGKFVLGHCYLVKASEDDEIKQLFRLGKKKKNNEKSAAKIALLVEHLMADLEVTVEDARFNKQSNFAVNKVKKLPLLIEALPKYDSWNQILSISCESNWEFINQICRCYP</sequence>
<dbReference type="GO" id="GO:0009742">
    <property type="term" value="P:brassinosteroid mediated signaling pathway"/>
    <property type="evidence" value="ECO:0007669"/>
    <property type="project" value="InterPro"/>
</dbReference>
<dbReference type="Proteomes" id="UP001419268">
    <property type="component" value="Unassembled WGS sequence"/>
</dbReference>
<gene>
    <name evidence="1" type="ORF">Scep_021743</name>
</gene>
<evidence type="ECO:0000313" key="2">
    <source>
        <dbReference type="Proteomes" id="UP001419268"/>
    </source>
</evidence>
<dbReference type="EMBL" id="JBBNAG010000009">
    <property type="protein sequence ID" value="KAK9104899.1"/>
    <property type="molecule type" value="Genomic_DNA"/>
</dbReference>
<proteinExistence type="predicted"/>
<name>A0AAP0F4W2_9MAGN</name>
<dbReference type="PANTHER" id="PTHR47350:SF4">
    <property type="entry name" value="PROTEIN IWS1 HOMOLOG 1"/>
    <property type="match status" value="1"/>
</dbReference>
<evidence type="ECO:0000313" key="1">
    <source>
        <dbReference type="EMBL" id="KAK9104899.1"/>
    </source>
</evidence>